<dbReference type="Proteomes" id="UP000283530">
    <property type="component" value="Unassembled WGS sequence"/>
</dbReference>
<dbReference type="SUPFAM" id="SSF52833">
    <property type="entry name" value="Thioredoxin-like"/>
    <property type="match status" value="1"/>
</dbReference>
<dbReference type="InterPro" id="IPR036282">
    <property type="entry name" value="Glutathione-S-Trfase_C_sf"/>
</dbReference>
<accession>A0A443P3K7</accession>
<dbReference type="CDD" id="cd03185">
    <property type="entry name" value="GST_C_Tau"/>
    <property type="match status" value="1"/>
</dbReference>
<dbReference type="STRING" id="337451.A0A443P3K7"/>
<dbReference type="InterPro" id="IPR045073">
    <property type="entry name" value="Omega/Tau-like"/>
</dbReference>
<dbReference type="InterPro" id="IPR010987">
    <property type="entry name" value="Glutathione-S-Trfase_C-like"/>
</dbReference>
<dbReference type="InterPro" id="IPR004045">
    <property type="entry name" value="Glutathione_S-Trfase_N"/>
</dbReference>
<dbReference type="InterPro" id="IPR036249">
    <property type="entry name" value="Thioredoxin-like_sf"/>
</dbReference>
<evidence type="ECO:0000259" key="5">
    <source>
        <dbReference type="PROSITE" id="PS50404"/>
    </source>
</evidence>
<dbReference type="SFLD" id="SFLDS00019">
    <property type="entry name" value="Glutathione_Transferase_(cytos"/>
    <property type="match status" value="1"/>
</dbReference>
<dbReference type="Gene3D" id="1.20.1050.10">
    <property type="match status" value="1"/>
</dbReference>
<evidence type="ECO:0000313" key="8">
    <source>
        <dbReference type="Proteomes" id="UP000283530"/>
    </source>
</evidence>
<dbReference type="SFLD" id="SFLDG00358">
    <property type="entry name" value="Main_(cytGST)"/>
    <property type="match status" value="1"/>
</dbReference>
<dbReference type="InterPro" id="IPR045074">
    <property type="entry name" value="GST_C_Tau"/>
</dbReference>
<organism evidence="7 8">
    <name type="scientific">Cinnamomum micranthum f. kanehirae</name>
    <dbReference type="NCBI Taxonomy" id="337451"/>
    <lineage>
        <taxon>Eukaryota</taxon>
        <taxon>Viridiplantae</taxon>
        <taxon>Streptophyta</taxon>
        <taxon>Embryophyta</taxon>
        <taxon>Tracheophyta</taxon>
        <taxon>Spermatophyta</taxon>
        <taxon>Magnoliopsida</taxon>
        <taxon>Magnoliidae</taxon>
        <taxon>Laurales</taxon>
        <taxon>Lauraceae</taxon>
        <taxon>Cinnamomum</taxon>
    </lineage>
</organism>
<dbReference type="EMBL" id="QPKB01000005">
    <property type="protein sequence ID" value="RWR85348.1"/>
    <property type="molecule type" value="Genomic_DNA"/>
</dbReference>
<name>A0A443P3K7_9MAGN</name>
<dbReference type="PROSITE" id="PS50405">
    <property type="entry name" value="GST_CTER"/>
    <property type="match status" value="1"/>
</dbReference>
<dbReference type="PANTHER" id="PTHR11260:SF781">
    <property type="entry name" value="GLUTATHIONE S-TRANSFERASE U19"/>
    <property type="match status" value="1"/>
</dbReference>
<dbReference type="GO" id="GO:0006749">
    <property type="term" value="P:glutathione metabolic process"/>
    <property type="evidence" value="ECO:0007669"/>
    <property type="project" value="InterPro"/>
</dbReference>
<protein>
    <recommendedName>
        <fullName evidence="1">glutathione transferase</fullName>
        <ecNumber evidence="1">2.5.1.18</ecNumber>
    </recommendedName>
</protein>
<dbReference type="FunFam" id="3.40.30.10:FF:000014">
    <property type="entry name" value="Tau class glutathione S-transferase"/>
    <property type="match status" value="1"/>
</dbReference>
<proteinExistence type="inferred from homology"/>
<sequence>MADEVILLDFWPSPFGMRARISLMEKGVEYEYKEEDLSSKSPLLLKSNPIHKKIPVLIHNGKSICESLVIVQYIDEVWKDKPLMPEDPYERAQARFWADFIDKKIHECGSRIWKSREEDQEVAKKKFIYYLKLLEGELGDEPFYGGKSFGYVDVVLVSLSCWFYTYETEGNFNIENECPKILLG</sequence>
<keyword evidence="8" id="KW-1185">Reference proteome</keyword>
<dbReference type="Pfam" id="PF00043">
    <property type="entry name" value="GST_C"/>
    <property type="match status" value="1"/>
</dbReference>
<evidence type="ECO:0000256" key="3">
    <source>
        <dbReference type="ARBA" id="ARBA00047960"/>
    </source>
</evidence>
<evidence type="ECO:0000256" key="1">
    <source>
        <dbReference type="ARBA" id="ARBA00012452"/>
    </source>
</evidence>
<dbReference type="CDD" id="cd03058">
    <property type="entry name" value="GST_N_Tau"/>
    <property type="match status" value="1"/>
</dbReference>
<gene>
    <name evidence="7" type="ORF">CKAN_01421000</name>
</gene>
<dbReference type="GO" id="GO:0004364">
    <property type="term" value="F:glutathione transferase activity"/>
    <property type="evidence" value="ECO:0007669"/>
    <property type="project" value="UniProtKB-EC"/>
</dbReference>
<keyword evidence="2 7" id="KW-0808">Transferase</keyword>
<evidence type="ECO:0000259" key="6">
    <source>
        <dbReference type="PROSITE" id="PS50405"/>
    </source>
</evidence>
<dbReference type="Gene3D" id="3.40.30.10">
    <property type="entry name" value="Glutaredoxin"/>
    <property type="match status" value="1"/>
</dbReference>
<dbReference type="OrthoDB" id="202840at2759"/>
<evidence type="ECO:0000313" key="7">
    <source>
        <dbReference type="EMBL" id="RWR85348.1"/>
    </source>
</evidence>
<dbReference type="PANTHER" id="PTHR11260">
    <property type="entry name" value="GLUTATHIONE S-TRANSFERASE, GST, SUPERFAMILY, GST DOMAIN CONTAINING"/>
    <property type="match status" value="1"/>
</dbReference>
<feature type="domain" description="GST C-terminal" evidence="6">
    <location>
        <begin position="87"/>
        <end position="184"/>
    </location>
</feature>
<reference evidence="7 8" key="1">
    <citation type="journal article" date="2019" name="Nat. Plants">
        <title>Stout camphor tree genome fills gaps in understanding of flowering plant genome evolution.</title>
        <authorList>
            <person name="Chaw S.M."/>
            <person name="Liu Y.C."/>
            <person name="Wu Y.W."/>
            <person name="Wang H.Y."/>
            <person name="Lin C.I."/>
            <person name="Wu C.S."/>
            <person name="Ke H.M."/>
            <person name="Chang L.Y."/>
            <person name="Hsu C.Y."/>
            <person name="Yang H.T."/>
            <person name="Sudianto E."/>
            <person name="Hsu M.H."/>
            <person name="Wu K.P."/>
            <person name="Wang L.N."/>
            <person name="Leebens-Mack J.H."/>
            <person name="Tsai I.J."/>
        </authorList>
    </citation>
    <scope>NUCLEOTIDE SEQUENCE [LARGE SCALE GENOMIC DNA]</scope>
    <source>
        <strain evidence="8">cv. Chaw 1501</strain>
        <tissue evidence="7">Young leaves</tissue>
    </source>
</reference>
<dbReference type="PROSITE" id="PS50404">
    <property type="entry name" value="GST_NTER"/>
    <property type="match status" value="1"/>
</dbReference>
<comment type="similarity">
    <text evidence="4">Belongs to the GST superfamily.</text>
</comment>
<evidence type="ECO:0000256" key="2">
    <source>
        <dbReference type="ARBA" id="ARBA00022679"/>
    </source>
</evidence>
<dbReference type="SFLD" id="SFLDG01152">
    <property type="entry name" value="Main.3:_Omega-_and_Tau-like"/>
    <property type="match status" value="1"/>
</dbReference>
<dbReference type="GO" id="GO:0005737">
    <property type="term" value="C:cytoplasm"/>
    <property type="evidence" value="ECO:0007669"/>
    <property type="project" value="TreeGrafter"/>
</dbReference>
<feature type="domain" description="GST N-terminal" evidence="5">
    <location>
        <begin position="3"/>
        <end position="82"/>
    </location>
</feature>
<dbReference type="InterPro" id="IPR004046">
    <property type="entry name" value="GST_C"/>
</dbReference>
<comment type="catalytic activity">
    <reaction evidence="3">
        <text>RX + glutathione = an S-substituted glutathione + a halide anion + H(+)</text>
        <dbReference type="Rhea" id="RHEA:16437"/>
        <dbReference type="ChEBI" id="CHEBI:15378"/>
        <dbReference type="ChEBI" id="CHEBI:16042"/>
        <dbReference type="ChEBI" id="CHEBI:17792"/>
        <dbReference type="ChEBI" id="CHEBI:57925"/>
        <dbReference type="ChEBI" id="CHEBI:90779"/>
        <dbReference type="EC" id="2.5.1.18"/>
    </reaction>
</comment>
<evidence type="ECO:0000256" key="4">
    <source>
        <dbReference type="RuleBase" id="RU003494"/>
    </source>
</evidence>
<comment type="caution">
    <text evidence="7">The sequence shown here is derived from an EMBL/GenBank/DDBJ whole genome shotgun (WGS) entry which is preliminary data.</text>
</comment>
<dbReference type="SUPFAM" id="SSF47616">
    <property type="entry name" value="GST C-terminal domain-like"/>
    <property type="match status" value="1"/>
</dbReference>
<dbReference type="EC" id="2.5.1.18" evidence="1"/>
<dbReference type="Pfam" id="PF02798">
    <property type="entry name" value="GST_N"/>
    <property type="match status" value="1"/>
</dbReference>
<dbReference type="AlphaFoldDB" id="A0A443P3K7"/>
<dbReference type="InterPro" id="IPR040079">
    <property type="entry name" value="Glutathione_S-Trfase"/>
</dbReference>